<organism evidence="5 6">
    <name type="scientific">Paenibacillus elgii</name>
    <dbReference type="NCBI Taxonomy" id="189691"/>
    <lineage>
        <taxon>Bacteria</taxon>
        <taxon>Bacillati</taxon>
        <taxon>Bacillota</taxon>
        <taxon>Bacilli</taxon>
        <taxon>Bacillales</taxon>
        <taxon>Paenibacillaceae</taxon>
        <taxon>Paenibacillus</taxon>
    </lineage>
</organism>
<reference evidence="6" key="1">
    <citation type="submission" date="2016-01" db="EMBL/GenBank/DDBJ databases">
        <title>Draft genome of Chromobacterium sp. F49.</title>
        <authorList>
            <person name="Hong K.W."/>
        </authorList>
    </citation>
    <scope>NUCLEOTIDE SEQUENCE [LARGE SCALE GENOMIC DNA]</scope>
    <source>
        <strain evidence="6">M63</strain>
    </source>
</reference>
<dbReference type="SUPFAM" id="SSF55347">
    <property type="entry name" value="Glyceraldehyde-3-phosphate dehydrogenase-like, C-terminal domain"/>
    <property type="match status" value="1"/>
</dbReference>
<dbReference type="InterPro" id="IPR036291">
    <property type="entry name" value="NAD(P)-bd_dom_sf"/>
</dbReference>
<dbReference type="PANTHER" id="PTHR42840:SF3">
    <property type="entry name" value="BINDING ROSSMANN FOLD OXIDOREDUCTASE, PUTATIVE (AFU_ORTHOLOGUE AFUA_2G10240)-RELATED"/>
    <property type="match status" value="1"/>
</dbReference>
<dbReference type="Proteomes" id="UP000076563">
    <property type="component" value="Unassembled WGS sequence"/>
</dbReference>
<dbReference type="InterPro" id="IPR030827">
    <property type="entry name" value="Myo_inos_IolG"/>
</dbReference>
<comment type="caution">
    <text evidence="5">The sequence shown here is derived from an EMBL/GenBank/DDBJ whole genome shotgun (WGS) entry which is preliminary data.</text>
</comment>
<dbReference type="InterPro" id="IPR000683">
    <property type="entry name" value="Gfo/Idh/MocA-like_OxRdtase_N"/>
</dbReference>
<dbReference type="SUPFAM" id="SSF51735">
    <property type="entry name" value="NAD(P)-binding Rossmann-fold domains"/>
    <property type="match status" value="1"/>
</dbReference>
<feature type="domain" description="Gfo/Idh/MocA-like oxidoreductase N-terminal" evidence="3">
    <location>
        <begin position="5"/>
        <end position="125"/>
    </location>
</feature>
<keyword evidence="2" id="KW-0560">Oxidoreductase</keyword>
<dbReference type="Pfam" id="PF01408">
    <property type="entry name" value="GFO_IDH_MocA"/>
    <property type="match status" value="1"/>
</dbReference>
<accession>A0A165Q840</accession>
<evidence type="ECO:0000256" key="1">
    <source>
        <dbReference type="ARBA" id="ARBA00010928"/>
    </source>
</evidence>
<name>A0A165Q840_9BACL</name>
<dbReference type="Gene3D" id="3.40.50.720">
    <property type="entry name" value="NAD(P)-binding Rossmann-like Domain"/>
    <property type="match status" value="1"/>
</dbReference>
<dbReference type="Gene3D" id="3.30.360.10">
    <property type="entry name" value="Dihydrodipicolinate Reductase, domain 2"/>
    <property type="match status" value="1"/>
</dbReference>
<dbReference type="AlphaFoldDB" id="A0A165Q840"/>
<sequence>MEKPIRCAVLGLGRLGYWHAENVASKVKGAKLVCVADPQTDHAAKVAGELGVDRYTGNLNEVFEDDSIDAVVIASPTSTHADMITQAARNGKHIFVEKPLTVDLQEASDVLRVLEETKVVCQVGFMRRFDPAYAEAKKRIARGDIGKPIYYKGVSRDPGSPPAEFIKNSGGIFLDLGIHDYDLARFLLEAEVTSVAAHGSVLVHGFMEEFGDVDQGIAYATFDSGAAADIECSRNAYYGYDIRGEVIGTEGTLLIGSLRHRDISVLTFKGSSQDIVPDFPTRFESAYVLEMQHFIDCLLNGQKPSVTAEDGKKALEIAVAAKKAFETGSRVPL</sequence>
<dbReference type="eggNOG" id="COG0673">
    <property type="taxonomic scope" value="Bacteria"/>
</dbReference>
<keyword evidence="6" id="KW-1185">Reference proteome</keyword>
<gene>
    <name evidence="5" type="ORF">AV654_30785</name>
</gene>
<dbReference type="PANTHER" id="PTHR42840">
    <property type="entry name" value="NAD(P)-BINDING ROSSMANN-FOLD SUPERFAMILY PROTEIN-RELATED"/>
    <property type="match status" value="1"/>
</dbReference>
<dbReference type="STRING" id="1007103.GCA_000213315_06537"/>
<evidence type="ECO:0000256" key="2">
    <source>
        <dbReference type="ARBA" id="ARBA00023002"/>
    </source>
</evidence>
<dbReference type="Pfam" id="PF02894">
    <property type="entry name" value="GFO_IDH_MocA_C"/>
    <property type="match status" value="1"/>
</dbReference>
<comment type="similarity">
    <text evidence="1">Belongs to the Gfo/Idh/MocA family.</text>
</comment>
<protein>
    <submittedName>
        <fullName evidence="5">Oxidoreductase</fullName>
    </submittedName>
</protein>
<feature type="domain" description="Gfo/Idh/MocA-like oxidoreductase C-terminal" evidence="4">
    <location>
        <begin position="137"/>
        <end position="333"/>
    </location>
</feature>
<evidence type="ECO:0000313" key="5">
    <source>
        <dbReference type="EMBL" id="KZE73962.1"/>
    </source>
</evidence>
<dbReference type="InterPro" id="IPR004104">
    <property type="entry name" value="Gfo/Idh/MocA-like_OxRdtase_C"/>
</dbReference>
<dbReference type="RefSeq" id="WP_063186162.1">
    <property type="nucleotide sequence ID" value="NZ_LQRA01000083.1"/>
</dbReference>
<dbReference type="EMBL" id="LQRA01000083">
    <property type="protein sequence ID" value="KZE73962.1"/>
    <property type="molecule type" value="Genomic_DNA"/>
</dbReference>
<evidence type="ECO:0000259" key="3">
    <source>
        <dbReference type="Pfam" id="PF01408"/>
    </source>
</evidence>
<dbReference type="GO" id="GO:0016491">
    <property type="term" value="F:oxidoreductase activity"/>
    <property type="evidence" value="ECO:0007669"/>
    <property type="project" value="UniProtKB-KW"/>
</dbReference>
<dbReference type="NCBIfam" id="TIGR04380">
    <property type="entry name" value="myo_inos_iolG"/>
    <property type="match status" value="1"/>
</dbReference>
<evidence type="ECO:0000259" key="4">
    <source>
        <dbReference type="Pfam" id="PF02894"/>
    </source>
</evidence>
<dbReference type="GO" id="GO:0000166">
    <property type="term" value="F:nucleotide binding"/>
    <property type="evidence" value="ECO:0007669"/>
    <property type="project" value="InterPro"/>
</dbReference>
<evidence type="ECO:0000313" key="6">
    <source>
        <dbReference type="Proteomes" id="UP000076563"/>
    </source>
</evidence>
<proteinExistence type="inferred from homology"/>
<dbReference type="OrthoDB" id="9815825at2"/>